<dbReference type="Proteomes" id="UP000288603">
    <property type="component" value="Unassembled WGS sequence"/>
</dbReference>
<protein>
    <submittedName>
        <fullName evidence="1">DUF2599 domain-containing protein</fullName>
    </submittedName>
</protein>
<sequence length="324" mass="34367">MNTQSVGVRRRRDQMVLVAISLGAMIGGATVVPAYADDAVSDAEHVTDVSPVAERFDDLSAQKAAVNGNTVSLDDGGTDLTVELPVAESADSSLAENLVSLSVDESYSVVPAVLDDGSVAIHSVLNDSSAPTTYDYTIDLPEGAALEPLEGGGAVAYNLDGSPAVFVAPPWATDANGEAVETHYTMQGNTITQHVGVTKDSAFPVVADPWLGVDLISKFKWWTYKGKPAISVSVTPMMAAINSHDADWAGWSELLNKVTKSSKSKGTELRKVTYRQQWLCHAWGKALIGVGGWLGVDKKPTWDLESSRGTSKDPVKAVTSKCSW</sequence>
<evidence type="ECO:0000313" key="1">
    <source>
        <dbReference type="EMBL" id="RWZ68085.1"/>
    </source>
</evidence>
<accession>A0A3S3ZWE5</accession>
<reference evidence="1 2" key="1">
    <citation type="submission" date="2018-12" db="EMBL/GenBank/DDBJ databases">
        <authorList>
            <person name="Li F."/>
        </authorList>
    </citation>
    <scope>NUCLEOTIDE SEQUENCE [LARGE SCALE GENOMIC DNA]</scope>
    <source>
        <strain evidence="1 2">8H24J-4-2</strain>
    </source>
</reference>
<keyword evidence="2" id="KW-1185">Reference proteome</keyword>
<comment type="caution">
    <text evidence="1">The sequence shown here is derived from an EMBL/GenBank/DDBJ whole genome shotgun (WGS) entry which is preliminary data.</text>
</comment>
<gene>
    <name evidence="1" type="ORF">ELQ92_02205</name>
</gene>
<dbReference type="AlphaFoldDB" id="A0A3S3ZWE5"/>
<proteinExistence type="predicted"/>
<evidence type="ECO:0000313" key="2">
    <source>
        <dbReference type="Proteomes" id="UP000288603"/>
    </source>
</evidence>
<dbReference type="RefSeq" id="WP_128497311.1">
    <property type="nucleotide sequence ID" value="NZ_RZNC01000001.1"/>
</dbReference>
<dbReference type="OrthoDB" id="4412570at2"/>
<dbReference type="EMBL" id="RZNC01000001">
    <property type="protein sequence ID" value="RWZ68085.1"/>
    <property type="molecule type" value="Genomic_DNA"/>
</dbReference>
<organism evidence="1 2">
    <name type="scientific">Labedella populi</name>
    <dbReference type="NCBI Taxonomy" id="2498850"/>
    <lineage>
        <taxon>Bacteria</taxon>
        <taxon>Bacillati</taxon>
        <taxon>Actinomycetota</taxon>
        <taxon>Actinomycetes</taxon>
        <taxon>Micrococcales</taxon>
        <taxon>Microbacteriaceae</taxon>
        <taxon>Labedella</taxon>
    </lineage>
</organism>
<name>A0A3S3ZWE5_9MICO</name>